<dbReference type="InterPro" id="IPR036188">
    <property type="entry name" value="FAD/NAD-bd_sf"/>
</dbReference>
<dbReference type="SUPFAM" id="SSF51971">
    <property type="entry name" value="Nucleotide-binding domain"/>
    <property type="match status" value="1"/>
</dbReference>
<sequence>MLYQDTSRNVDVAMQRLASLSEVCSIGSSEGSPSRHPLPQYAERVAVVGAGPAGLSASIQLVGLGYTVTLIEELPVLGGMMAVGIPDFRLAHLRLKECIETLHHPCLKIQCNTRLGRDLPFTALRHNHAAILLAIGLQRSQFLDVSGESVLRGVFPALTFLKEYHLNGRTRLQGDVIVIGGGIATIDVARVALHAGATSVRVCYPGLLADIVDVHAARQEGVVFLEQVLPVGLLGSEDVTVYGMHCVRVHSFGRDSFGRHCLARVPGSDFKLHTDIVIDAFGECADFSGCLDDASLNRMMLIAYPDTLDTNLQGVFAAGDVTGGYRSIQSALEQGQRAAISIHNYLRLHTMPSFL</sequence>
<proteinExistence type="predicted"/>
<dbReference type="Proteomes" id="UP000287171">
    <property type="component" value="Unassembled WGS sequence"/>
</dbReference>
<keyword evidence="3" id="KW-1185">Reference proteome</keyword>
<comment type="caution">
    <text evidence="2">The sequence shown here is derived from an EMBL/GenBank/DDBJ whole genome shotgun (WGS) entry which is preliminary data.</text>
</comment>
<evidence type="ECO:0000259" key="1">
    <source>
        <dbReference type="Pfam" id="PF07992"/>
    </source>
</evidence>
<evidence type="ECO:0000313" key="2">
    <source>
        <dbReference type="EMBL" id="GCE30163.1"/>
    </source>
</evidence>
<dbReference type="RefSeq" id="WP_126630317.1">
    <property type="nucleotide sequence ID" value="NZ_BIFT01000002.1"/>
</dbReference>
<organism evidence="2 3">
    <name type="scientific">Dictyobacter alpinus</name>
    <dbReference type="NCBI Taxonomy" id="2014873"/>
    <lineage>
        <taxon>Bacteria</taxon>
        <taxon>Bacillati</taxon>
        <taxon>Chloroflexota</taxon>
        <taxon>Ktedonobacteria</taxon>
        <taxon>Ktedonobacterales</taxon>
        <taxon>Dictyobacteraceae</taxon>
        <taxon>Dictyobacter</taxon>
    </lineage>
</organism>
<dbReference type="OrthoDB" id="9803192at2"/>
<dbReference type="Pfam" id="PF07992">
    <property type="entry name" value="Pyr_redox_2"/>
    <property type="match status" value="1"/>
</dbReference>
<name>A0A402BFJ7_9CHLR</name>
<dbReference type="EMBL" id="BIFT01000002">
    <property type="protein sequence ID" value="GCE30163.1"/>
    <property type="molecule type" value="Genomic_DNA"/>
</dbReference>
<dbReference type="PANTHER" id="PTHR42783">
    <property type="entry name" value="GLUTAMATE SYNTHASE [NADPH] SMALL CHAIN"/>
    <property type="match status" value="1"/>
</dbReference>
<dbReference type="PRINTS" id="PR00419">
    <property type="entry name" value="ADXRDTASE"/>
</dbReference>
<reference evidence="3" key="1">
    <citation type="submission" date="2018-12" db="EMBL/GenBank/DDBJ databases">
        <title>Tengunoibacter tsumagoiensis gen. nov., sp. nov., Dictyobacter kobayashii sp. nov., D. alpinus sp. nov., and D. joshuensis sp. nov. and description of Dictyobacteraceae fam. nov. within the order Ktedonobacterales isolated from Tengu-no-mugimeshi.</title>
        <authorList>
            <person name="Wang C.M."/>
            <person name="Zheng Y."/>
            <person name="Sakai Y."/>
            <person name="Toyoda A."/>
            <person name="Minakuchi Y."/>
            <person name="Abe K."/>
            <person name="Yokota A."/>
            <person name="Yabe S."/>
        </authorList>
    </citation>
    <scope>NUCLEOTIDE SEQUENCE [LARGE SCALE GENOMIC DNA]</scope>
    <source>
        <strain evidence="3">Uno16</strain>
    </source>
</reference>
<feature type="domain" description="FAD/NAD(P)-binding" evidence="1">
    <location>
        <begin position="44"/>
        <end position="335"/>
    </location>
</feature>
<protein>
    <recommendedName>
        <fullName evidence="1">FAD/NAD(P)-binding domain-containing protein</fullName>
    </recommendedName>
</protein>
<evidence type="ECO:0000313" key="3">
    <source>
        <dbReference type="Proteomes" id="UP000287171"/>
    </source>
</evidence>
<accession>A0A402BFJ7</accession>
<dbReference type="AlphaFoldDB" id="A0A402BFJ7"/>
<dbReference type="PANTHER" id="PTHR42783:SF3">
    <property type="entry name" value="GLUTAMATE SYNTHASE [NADPH] SMALL CHAIN-RELATED"/>
    <property type="match status" value="1"/>
</dbReference>
<dbReference type="Gene3D" id="3.50.50.60">
    <property type="entry name" value="FAD/NAD(P)-binding domain"/>
    <property type="match status" value="3"/>
</dbReference>
<dbReference type="InterPro" id="IPR023753">
    <property type="entry name" value="FAD/NAD-binding_dom"/>
</dbReference>
<gene>
    <name evidence="2" type="ORF">KDA_56470</name>
</gene>
<dbReference type="GO" id="GO:0016491">
    <property type="term" value="F:oxidoreductase activity"/>
    <property type="evidence" value="ECO:0007669"/>
    <property type="project" value="InterPro"/>
</dbReference>